<proteinExistence type="predicted"/>
<reference evidence="4" key="1">
    <citation type="submission" date="2019-03" db="EMBL/GenBank/DDBJ databases">
        <title>Long read genome sequence of the mycoparasitic Pythium oligandrum ATCC 38472 isolated from sugarbeet rhizosphere.</title>
        <authorList>
            <person name="Gaulin E."/>
        </authorList>
    </citation>
    <scope>NUCLEOTIDE SEQUENCE</scope>
    <source>
        <strain evidence="4">ATCC 38472_TT</strain>
    </source>
</reference>
<evidence type="ECO:0000256" key="1">
    <source>
        <dbReference type="SAM" id="Coils"/>
    </source>
</evidence>
<dbReference type="PROSITE" id="PS00036">
    <property type="entry name" value="BZIP_BASIC"/>
    <property type="match status" value="1"/>
</dbReference>
<evidence type="ECO:0000313" key="5">
    <source>
        <dbReference type="Proteomes" id="UP000794436"/>
    </source>
</evidence>
<dbReference type="Pfam" id="PF07716">
    <property type="entry name" value="bZIP_2"/>
    <property type="match status" value="1"/>
</dbReference>
<evidence type="ECO:0000259" key="3">
    <source>
        <dbReference type="PROSITE" id="PS50217"/>
    </source>
</evidence>
<dbReference type="InterPro" id="IPR004827">
    <property type="entry name" value="bZIP"/>
</dbReference>
<dbReference type="OrthoDB" id="103095at2759"/>
<dbReference type="InterPro" id="IPR046347">
    <property type="entry name" value="bZIP_sf"/>
</dbReference>
<dbReference type="EMBL" id="SPLM01000077">
    <property type="protein sequence ID" value="TMW61249.1"/>
    <property type="molecule type" value="Genomic_DNA"/>
</dbReference>
<feature type="region of interest" description="Disordered" evidence="2">
    <location>
        <begin position="28"/>
        <end position="58"/>
    </location>
</feature>
<evidence type="ECO:0000256" key="2">
    <source>
        <dbReference type="SAM" id="MobiDB-lite"/>
    </source>
</evidence>
<sequence>MNAMPTPYAPYFKQELVHELDELAISAPMDGSEASLGSPVPSDASQPRRRRKREAIEIPEELAASMNNDEKEVKKLKNRIAAARLRERSQQKIRDLEAEVAALRQRTQFLESIVQQCSCCSAAANGYCVNTTPFPSSPAPTSATSTPCHSPSSMDEGVALTQQAILSELEDDLLHQLLWQSEELLHM</sequence>
<comment type="caution">
    <text evidence="4">The sequence shown here is derived from an EMBL/GenBank/DDBJ whole genome shotgun (WGS) entry which is preliminary data.</text>
</comment>
<dbReference type="GO" id="GO:0003700">
    <property type="term" value="F:DNA-binding transcription factor activity"/>
    <property type="evidence" value="ECO:0007669"/>
    <property type="project" value="InterPro"/>
</dbReference>
<dbReference type="Gene3D" id="3.30.160.60">
    <property type="entry name" value="Classic Zinc Finger"/>
    <property type="match status" value="1"/>
</dbReference>
<keyword evidence="5" id="KW-1185">Reference proteome</keyword>
<feature type="domain" description="BZIP" evidence="3">
    <location>
        <begin position="68"/>
        <end position="116"/>
    </location>
</feature>
<accession>A0A8K1CDV5</accession>
<dbReference type="SUPFAM" id="SSF57959">
    <property type="entry name" value="Leucine zipper domain"/>
    <property type="match status" value="1"/>
</dbReference>
<dbReference type="Proteomes" id="UP000794436">
    <property type="component" value="Unassembled WGS sequence"/>
</dbReference>
<dbReference type="PROSITE" id="PS50217">
    <property type="entry name" value="BZIP"/>
    <property type="match status" value="1"/>
</dbReference>
<keyword evidence="1" id="KW-0175">Coiled coil</keyword>
<evidence type="ECO:0000313" key="4">
    <source>
        <dbReference type="EMBL" id="TMW61249.1"/>
    </source>
</evidence>
<organism evidence="4 5">
    <name type="scientific">Pythium oligandrum</name>
    <name type="common">Mycoparasitic fungus</name>
    <dbReference type="NCBI Taxonomy" id="41045"/>
    <lineage>
        <taxon>Eukaryota</taxon>
        <taxon>Sar</taxon>
        <taxon>Stramenopiles</taxon>
        <taxon>Oomycota</taxon>
        <taxon>Peronosporomycetes</taxon>
        <taxon>Pythiales</taxon>
        <taxon>Pythiaceae</taxon>
        <taxon>Pythium</taxon>
    </lineage>
</organism>
<gene>
    <name evidence="4" type="ORF">Poli38472_013712</name>
</gene>
<name>A0A8K1CDV5_PYTOL</name>
<feature type="compositionally biased region" description="Low complexity" evidence="2">
    <location>
        <begin position="135"/>
        <end position="153"/>
    </location>
</feature>
<feature type="region of interest" description="Disordered" evidence="2">
    <location>
        <begin position="135"/>
        <end position="154"/>
    </location>
</feature>
<feature type="coiled-coil region" evidence="1">
    <location>
        <begin position="66"/>
        <end position="113"/>
    </location>
</feature>
<dbReference type="AlphaFoldDB" id="A0A8K1CDV5"/>
<dbReference type="CDD" id="cd14686">
    <property type="entry name" value="bZIP"/>
    <property type="match status" value="1"/>
</dbReference>
<protein>
    <recommendedName>
        <fullName evidence="3">BZIP domain-containing protein</fullName>
    </recommendedName>
</protein>